<evidence type="ECO:0000256" key="2">
    <source>
        <dbReference type="ARBA" id="ARBA00023157"/>
    </source>
</evidence>
<accession>A0AAD1ZF45</accession>
<dbReference type="CDD" id="cd15800">
    <property type="entry name" value="PMEI-like_2"/>
    <property type="match status" value="1"/>
</dbReference>
<name>A0AAD1ZF45_9LAMI</name>
<evidence type="ECO:0000313" key="6">
    <source>
        <dbReference type="Proteomes" id="UP000834106"/>
    </source>
</evidence>
<gene>
    <name evidence="5" type="ORF">FPE_LOCUS13247</name>
</gene>
<feature type="domain" description="Pectinesterase inhibitor" evidence="4">
    <location>
        <begin position="3"/>
        <end position="94"/>
    </location>
</feature>
<dbReference type="PANTHER" id="PTHR36710:SF18">
    <property type="entry name" value="PECTINESTERASE INHIBITOR 5-RELATED"/>
    <property type="match status" value="1"/>
</dbReference>
<dbReference type="SMART" id="SM00856">
    <property type="entry name" value="PMEI"/>
    <property type="match status" value="1"/>
</dbReference>
<proteinExistence type="inferred from homology"/>
<evidence type="ECO:0000259" key="4">
    <source>
        <dbReference type="SMART" id="SM00856"/>
    </source>
</evidence>
<dbReference type="PANTHER" id="PTHR36710">
    <property type="entry name" value="PECTINESTERASE INHIBITOR-LIKE"/>
    <property type="match status" value="1"/>
</dbReference>
<dbReference type="InterPro" id="IPR052421">
    <property type="entry name" value="PCW_Enzyme_Inhibitor"/>
</dbReference>
<keyword evidence="2" id="KW-1015">Disulfide bond</keyword>
<organism evidence="5 6">
    <name type="scientific">Fraxinus pennsylvanica</name>
    <dbReference type="NCBI Taxonomy" id="56036"/>
    <lineage>
        <taxon>Eukaryota</taxon>
        <taxon>Viridiplantae</taxon>
        <taxon>Streptophyta</taxon>
        <taxon>Embryophyta</taxon>
        <taxon>Tracheophyta</taxon>
        <taxon>Spermatophyta</taxon>
        <taxon>Magnoliopsida</taxon>
        <taxon>eudicotyledons</taxon>
        <taxon>Gunneridae</taxon>
        <taxon>Pentapetalae</taxon>
        <taxon>asterids</taxon>
        <taxon>lamiids</taxon>
        <taxon>Lamiales</taxon>
        <taxon>Oleaceae</taxon>
        <taxon>Oleeae</taxon>
        <taxon>Fraxinus</taxon>
    </lineage>
</organism>
<keyword evidence="1" id="KW-0732">Signal</keyword>
<dbReference type="GO" id="GO:0004857">
    <property type="term" value="F:enzyme inhibitor activity"/>
    <property type="evidence" value="ECO:0007669"/>
    <property type="project" value="InterPro"/>
</dbReference>
<evidence type="ECO:0000256" key="1">
    <source>
        <dbReference type="ARBA" id="ARBA00022729"/>
    </source>
</evidence>
<protein>
    <recommendedName>
        <fullName evidence="4">Pectinesterase inhibitor domain-containing protein</fullName>
    </recommendedName>
</protein>
<dbReference type="Proteomes" id="UP000834106">
    <property type="component" value="Chromosome 8"/>
</dbReference>
<sequence>MSMAKKFSNMPGVPPRVASIARDCKDSYDEAMSNFEKAMNALPERDFGTVNIMLSAVITDMGDCEDGLSSTRSIFPISDYAEKLTNMTSNCLAIASLIQD</sequence>
<evidence type="ECO:0000256" key="3">
    <source>
        <dbReference type="ARBA" id="ARBA00038471"/>
    </source>
</evidence>
<dbReference type="Gene3D" id="1.20.140.40">
    <property type="entry name" value="Invertase/pectin methylesterase inhibitor family protein"/>
    <property type="match status" value="1"/>
</dbReference>
<dbReference type="InterPro" id="IPR006501">
    <property type="entry name" value="Pectinesterase_inhib_dom"/>
</dbReference>
<dbReference type="InterPro" id="IPR035513">
    <property type="entry name" value="Invertase/methylesterase_inhib"/>
</dbReference>
<dbReference type="Pfam" id="PF04043">
    <property type="entry name" value="PMEI"/>
    <property type="match status" value="1"/>
</dbReference>
<dbReference type="EMBL" id="OU503043">
    <property type="protein sequence ID" value="CAI9765817.1"/>
    <property type="molecule type" value="Genomic_DNA"/>
</dbReference>
<dbReference type="SUPFAM" id="SSF101148">
    <property type="entry name" value="Plant invertase/pectin methylesterase inhibitor"/>
    <property type="match status" value="1"/>
</dbReference>
<comment type="similarity">
    <text evidence="3">Belongs to the PMEI family.</text>
</comment>
<reference evidence="5" key="1">
    <citation type="submission" date="2023-05" db="EMBL/GenBank/DDBJ databases">
        <authorList>
            <person name="Huff M."/>
        </authorList>
    </citation>
    <scope>NUCLEOTIDE SEQUENCE</scope>
</reference>
<dbReference type="NCBIfam" id="TIGR01614">
    <property type="entry name" value="PME_inhib"/>
    <property type="match status" value="1"/>
</dbReference>
<keyword evidence="6" id="KW-1185">Reference proteome</keyword>
<evidence type="ECO:0000313" key="5">
    <source>
        <dbReference type="EMBL" id="CAI9765817.1"/>
    </source>
</evidence>
<dbReference type="AlphaFoldDB" id="A0AAD1ZF45"/>